<sequence length="626" mass="69560">MAGCSIWVQVKEGKPLLYKKDDDFPEGFVAELLTAVHGKCSLSVGADKLSMYRSKNVYDRCSDGELDDQAFLNGRLVEEFREGNTYENPFYVHYLDAEEPPPKKTRVEEASRRIVTGKDFDINECARPTSVDTKRSGLVGLETCARACVDVVNEWLPKTTGASETRVPPAMLSRCMRGGKTTLLCKVFDDLKAAGKSPIFISFNGDTIIHRLPDEGPLDTMLRAIAVALMKDKPTDSDTASNLRCDKHTVRRYLDGKDDVVLLVDELNVLLKPSDTETYEDVGQFLRETFLDPDSRHLVSSTHVPASAGIDRLLGTGGGRSRSAVAISMPVGTLEELQGMHQKCSNLTPCEAAYYSYIPSLIFTVKVLEYDFPKRFVELPKPVANDELCCQFLKELFTGKRVGDDTPVRAFDSLTTCPKDGEIQWVLGYAGLMCDYLGFKEVAKMIGSLKVCAESVGSGKDWELISQIALALRCYETKFGEAHCGLQLPADRTTDFVGVELVPSKFRNPVGALEWWKDRAQHLTAFPHISFLIPQHTAFEHFDSIIVRQARLSDHPFVVGFQNELSKDYPKKDVPEGMQGVLLRGDAPAKGRGSNNFSRWTYSTSDELIDILGASLAPMYPANWAR</sequence>
<accession>A3E3M8</accession>
<proteinExistence type="evidence at transcript level"/>
<reference evidence="1" key="1">
    <citation type="journal article" date="2007" name="Proc. Natl. Acad. Sci. U.S.A.">
        <title>Spliced leader RNA trans-splicing in dinoflagellates.</title>
        <authorList>
            <person name="Zhang H."/>
            <person name="Hou Y."/>
            <person name="Miranda L."/>
            <person name="Campbell D.A."/>
            <person name="Sturm N.R."/>
            <person name="Gaasterland T."/>
            <person name="Lin S."/>
        </authorList>
    </citation>
    <scope>NUCLEOTIDE SEQUENCE</scope>
</reference>
<dbReference type="AlphaFoldDB" id="A3E3M8"/>
<dbReference type="EMBL" id="DQ864880">
    <property type="protein sequence ID" value="ABI14295.1"/>
    <property type="molecule type" value="mRNA"/>
</dbReference>
<protein>
    <submittedName>
        <fullName evidence="1">Uncharacterized protein</fullName>
    </submittedName>
</protein>
<evidence type="ECO:0000313" key="1">
    <source>
        <dbReference type="EMBL" id="ABI14295.1"/>
    </source>
</evidence>
<name>A3E3M8_PFIPI</name>
<organism evidence="1">
    <name type="scientific">Pfiesteria piscicida</name>
    <name type="common">Phantom dinoflagellate</name>
    <dbReference type="NCBI Taxonomy" id="71001"/>
    <lineage>
        <taxon>Eukaryota</taxon>
        <taxon>Sar</taxon>
        <taxon>Alveolata</taxon>
        <taxon>Dinophyceae</taxon>
        <taxon>Peridiniales</taxon>
        <taxon>Pfiesteriaceae</taxon>
        <taxon>Pfiesteria</taxon>
    </lineage>
</organism>